<evidence type="ECO:0000313" key="2">
    <source>
        <dbReference type="Proteomes" id="UP000887581"/>
    </source>
</evidence>
<reference evidence="3" key="1">
    <citation type="submission" date="2022-11" db="UniProtKB">
        <authorList>
            <consortium name="WormBaseParasite"/>
        </authorList>
    </citation>
    <scope>IDENTIFICATION</scope>
</reference>
<feature type="compositionally biased region" description="Acidic residues" evidence="1">
    <location>
        <begin position="33"/>
        <end position="42"/>
    </location>
</feature>
<name>A0A915PUG9_9BILA</name>
<dbReference type="WBParaSite" id="sdigi.contig327.g7470.t1">
    <property type="protein sequence ID" value="sdigi.contig327.g7470.t1"/>
    <property type="gene ID" value="sdigi.contig327.g7470"/>
</dbReference>
<feature type="region of interest" description="Disordered" evidence="1">
    <location>
        <begin position="1"/>
        <end position="42"/>
    </location>
</feature>
<evidence type="ECO:0000256" key="1">
    <source>
        <dbReference type="SAM" id="MobiDB-lite"/>
    </source>
</evidence>
<dbReference type="AlphaFoldDB" id="A0A915PUG9"/>
<protein>
    <submittedName>
        <fullName evidence="3">Uncharacterized protein</fullName>
    </submittedName>
</protein>
<keyword evidence="2" id="KW-1185">Reference proteome</keyword>
<proteinExistence type="predicted"/>
<evidence type="ECO:0000313" key="3">
    <source>
        <dbReference type="WBParaSite" id="sdigi.contig327.g7470.t1"/>
    </source>
</evidence>
<accession>A0A915PUG9</accession>
<sequence length="83" mass="9095">MNHVEGSGNSNNMMDWSDDEDLGGEGSGGQDEGSGDMEHDQEEAIVPIITAEDVRHTEPTGRMTTVTYKGLKFISFKFLKTTN</sequence>
<dbReference type="Proteomes" id="UP000887581">
    <property type="component" value="Unplaced"/>
</dbReference>
<organism evidence="2 3">
    <name type="scientific">Setaria digitata</name>
    <dbReference type="NCBI Taxonomy" id="48799"/>
    <lineage>
        <taxon>Eukaryota</taxon>
        <taxon>Metazoa</taxon>
        <taxon>Ecdysozoa</taxon>
        <taxon>Nematoda</taxon>
        <taxon>Chromadorea</taxon>
        <taxon>Rhabditida</taxon>
        <taxon>Spirurina</taxon>
        <taxon>Spiruromorpha</taxon>
        <taxon>Filarioidea</taxon>
        <taxon>Setariidae</taxon>
        <taxon>Setaria</taxon>
    </lineage>
</organism>